<dbReference type="GO" id="GO:0000149">
    <property type="term" value="F:SNARE binding"/>
    <property type="evidence" value="ECO:0007669"/>
    <property type="project" value="TreeGrafter"/>
</dbReference>
<dbReference type="PANTHER" id="PTHR21292">
    <property type="entry name" value="EXOCYST COMPLEX COMPONENT SEC6-RELATED"/>
    <property type="match status" value="1"/>
</dbReference>
<proteinExistence type="predicted"/>
<name>A0A6P8RRI6_GEOSA</name>
<dbReference type="GeneID" id="117363798"/>
<feature type="region of interest" description="Disordered" evidence="1">
    <location>
        <begin position="1"/>
        <end position="29"/>
    </location>
</feature>
<dbReference type="RefSeq" id="XP_033808039.1">
    <property type="nucleotide sequence ID" value="XM_033952148.1"/>
</dbReference>
<dbReference type="GO" id="GO:0006887">
    <property type="term" value="P:exocytosis"/>
    <property type="evidence" value="ECO:0007669"/>
    <property type="project" value="InterPro"/>
</dbReference>
<dbReference type="PANTHER" id="PTHR21292:SF14">
    <property type="entry name" value="EXOCYST COMPLEX COMPONENT 3-LIKE PROTEIN 4"/>
    <property type="match status" value="1"/>
</dbReference>
<accession>A0A6P8RRI6</accession>
<dbReference type="CTD" id="91828"/>
<dbReference type="Pfam" id="PF06046">
    <property type="entry name" value="Sec6"/>
    <property type="match status" value="1"/>
</dbReference>
<dbReference type="KEGG" id="gsh:117363798"/>
<dbReference type="OrthoDB" id="190098at2759"/>
<dbReference type="InterPro" id="IPR010326">
    <property type="entry name" value="EXOC3/Sec6"/>
</dbReference>
<dbReference type="FunCoup" id="A0A6P8RRI6">
    <property type="interactions" value="8"/>
</dbReference>
<sequence length="708" mass="82593">MAESGRDRELKESSESTSGVTSPGNESVHCEANVSALRDQLGKEEKRNASLWGRFSSFRLSKRNVQVEKETEGQRASDKILGHHRQQSLKISECIQAETEELVRKRPLSVMQMHELIQHKKLQEAFASIKLWEDELLAENNSKKYEDDDTEYYRKAMDVNLLYDSLFARIKAIVEEALLAEGNCDGQLIASVVEVIKEEEIAHREAATSELKGLGIPKKWKELWRESIGESVTKKVCSVPIPSKEEDKSWLAFHLYYLKTNVSHALSKIKHSVKNYYPDDYKVCDLYVANFHSAISSHLQENILNKIIDFEELYDLLDWVMNTYCGEDLMGNPALKPEINIESLPPLLEPHVLNKLKADYRKSLTEKMNKYWENILAIEMEKWNREEEPKREGIQNQGCYCLPMYIDIQQMIDHHVRRSGKLCLDLERGTLQMCLEGLQQFIKRLENEFMDWDEKKASPMFVPYLIVYINSFFELRADTENGDTSHLQERTICILNMAVKSFKDYFFNRLKRQTRPHFRQLLTIKWISSTEAFDTVKESIRMASQPVKYLKHPYNKEFVNDIHKFMMKEYIAQIMAQKMSLKRSNREKAVHKMIKEADEMNRIVSDLDSDMEWLCPVIYRVSAIIAKKKEENITKNLEKIYHEYPDISEEHVLAILNLQGTRRSKKLAIVEHFKTLQKAKANPGNEDDRNLFAEIQVPSTVNCFSILH</sequence>
<dbReference type="InParanoid" id="A0A6P8RRI6"/>
<dbReference type="GO" id="GO:0000145">
    <property type="term" value="C:exocyst"/>
    <property type="evidence" value="ECO:0007669"/>
    <property type="project" value="InterPro"/>
</dbReference>
<evidence type="ECO:0000313" key="3">
    <source>
        <dbReference type="RefSeq" id="XP_033808039.1"/>
    </source>
</evidence>
<evidence type="ECO:0000256" key="1">
    <source>
        <dbReference type="SAM" id="MobiDB-lite"/>
    </source>
</evidence>
<gene>
    <name evidence="3" type="primary">EXOC3L4</name>
</gene>
<reference evidence="3" key="1">
    <citation type="submission" date="2025-08" db="UniProtKB">
        <authorList>
            <consortium name="RefSeq"/>
        </authorList>
    </citation>
    <scope>IDENTIFICATION</scope>
</reference>
<feature type="compositionally biased region" description="Polar residues" evidence="1">
    <location>
        <begin position="15"/>
        <end position="25"/>
    </location>
</feature>
<dbReference type="Gene3D" id="1.10.357.50">
    <property type="match status" value="1"/>
</dbReference>
<dbReference type="GO" id="GO:0051601">
    <property type="term" value="P:exocyst localization"/>
    <property type="evidence" value="ECO:0007669"/>
    <property type="project" value="TreeGrafter"/>
</dbReference>
<organism evidence="2 3">
    <name type="scientific">Geotrypetes seraphini</name>
    <name type="common">Gaboon caecilian</name>
    <name type="synonym">Caecilia seraphini</name>
    <dbReference type="NCBI Taxonomy" id="260995"/>
    <lineage>
        <taxon>Eukaryota</taxon>
        <taxon>Metazoa</taxon>
        <taxon>Chordata</taxon>
        <taxon>Craniata</taxon>
        <taxon>Vertebrata</taxon>
        <taxon>Euteleostomi</taxon>
        <taxon>Amphibia</taxon>
        <taxon>Gymnophiona</taxon>
        <taxon>Geotrypetes</taxon>
    </lineage>
</organism>
<evidence type="ECO:0000313" key="2">
    <source>
        <dbReference type="Proteomes" id="UP000515159"/>
    </source>
</evidence>
<feature type="compositionally biased region" description="Basic and acidic residues" evidence="1">
    <location>
        <begin position="1"/>
        <end position="14"/>
    </location>
</feature>
<protein>
    <submittedName>
        <fullName evidence="3">Exocyst complex component 3-like protein 4 isoform X1</fullName>
    </submittedName>
</protein>
<keyword evidence="2" id="KW-1185">Reference proteome</keyword>
<dbReference type="AlphaFoldDB" id="A0A6P8RRI6"/>
<dbReference type="Proteomes" id="UP000515159">
    <property type="component" value="Chromosome 7"/>
</dbReference>